<accession>A0A9P6L750</accession>
<comment type="caution">
    <text evidence="2">The sequence shown here is derived from an EMBL/GenBank/DDBJ whole genome shotgun (WGS) entry which is preliminary data.</text>
</comment>
<evidence type="ECO:0000313" key="3">
    <source>
        <dbReference type="Proteomes" id="UP000736335"/>
    </source>
</evidence>
<sequence length="416" mass="44099">MGAALSLLSSGTVLTVLVFSVGFAYLFHSGQVREPSRDSILALPKEKSKHSSSLKKKSKKKQEVTKEVETSAVEEADMKVPGSEPSTSSAVTSKSDERKPAVVSFLTTVPGGFGGDTTSAVEQDTDAGSVKPKKKKKKGKSKKAVAEGDGSSGQVEEKSDAAGPAESSSLGRSASGKKRPHLGEAGLEDPEAWTRVESRRKLKSQPSDSKGGPQDAVSDAGITTSVTGNSSPPTDDEAGPIAQPESSSGSKENRKTLAEKLIPKPRKTGVEDMLEEPDQPSVARVMRVQPNSGEKPAPGFTWADYEDVHAAAAEDADGEDDGGWGVVKSRTRTKPERPPQTDSQPQSGSEMTKKQRQNAAKREAQKAAKAEAEAQRQVNLAKHKRELEKTRIAEQYSKKGGGSSASVDNKGHLVWD</sequence>
<feature type="compositionally biased region" description="Polar residues" evidence="1">
    <location>
        <begin position="84"/>
        <end position="93"/>
    </location>
</feature>
<name>A0A9P6L750_9AGAM</name>
<protein>
    <submittedName>
        <fullName evidence="2">Uncharacterized protein</fullName>
    </submittedName>
</protein>
<dbReference type="OrthoDB" id="2564465at2759"/>
<feature type="compositionally biased region" description="Basic residues" evidence="1">
    <location>
        <begin position="47"/>
        <end position="60"/>
    </location>
</feature>
<reference evidence="2" key="1">
    <citation type="journal article" date="2020" name="Nat. Commun.">
        <title>Large-scale genome sequencing of mycorrhizal fungi provides insights into the early evolution of symbiotic traits.</title>
        <authorList>
            <person name="Miyauchi S."/>
            <person name="Kiss E."/>
            <person name="Kuo A."/>
            <person name="Drula E."/>
            <person name="Kohler A."/>
            <person name="Sanchez-Garcia M."/>
            <person name="Morin E."/>
            <person name="Andreopoulos B."/>
            <person name="Barry K.W."/>
            <person name="Bonito G."/>
            <person name="Buee M."/>
            <person name="Carver A."/>
            <person name="Chen C."/>
            <person name="Cichocki N."/>
            <person name="Clum A."/>
            <person name="Culley D."/>
            <person name="Crous P.W."/>
            <person name="Fauchery L."/>
            <person name="Girlanda M."/>
            <person name="Hayes R.D."/>
            <person name="Keri Z."/>
            <person name="LaButti K."/>
            <person name="Lipzen A."/>
            <person name="Lombard V."/>
            <person name="Magnuson J."/>
            <person name="Maillard F."/>
            <person name="Murat C."/>
            <person name="Nolan M."/>
            <person name="Ohm R.A."/>
            <person name="Pangilinan J."/>
            <person name="Pereira M.F."/>
            <person name="Perotto S."/>
            <person name="Peter M."/>
            <person name="Pfister S."/>
            <person name="Riley R."/>
            <person name="Sitrit Y."/>
            <person name="Stielow J.B."/>
            <person name="Szollosi G."/>
            <person name="Zifcakova L."/>
            <person name="Stursova M."/>
            <person name="Spatafora J.W."/>
            <person name="Tedersoo L."/>
            <person name="Vaario L.M."/>
            <person name="Yamada A."/>
            <person name="Yan M."/>
            <person name="Wang P."/>
            <person name="Xu J."/>
            <person name="Bruns T."/>
            <person name="Baldrian P."/>
            <person name="Vilgalys R."/>
            <person name="Dunand C."/>
            <person name="Henrissat B."/>
            <person name="Grigoriev I.V."/>
            <person name="Hibbett D."/>
            <person name="Nagy L.G."/>
            <person name="Martin F.M."/>
        </authorList>
    </citation>
    <scope>NUCLEOTIDE SEQUENCE</scope>
    <source>
        <strain evidence="2">UH-Tt-Lm1</strain>
    </source>
</reference>
<reference evidence="2" key="2">
    <citation type="submission" date="2020-11" db="EMBL/GenBank/DDBJ databases">
        <authorList>
            <consortium name="DOE Joint Genome Institute"/>
            <person name="Kuo A."/>
            <person name="Miyauchi S."/>
            <person name="Kiss E."/>
            <person name="Drula E."/>
            <person name="Kohler A."/>
            <person name="Sanchez-Garcia M."/>
            <person name="Andreopoulos B."/>
            <person name="Barry K.W."/>
            <person name="Bonito G."/>
            <person name="Buee M."/>
            <person name="Carver A."/>
            <person name="Chen C."/>
            <person name="Cichocki N."/>
            <person name="Clum A."/>
            <person name="Culley D."/>
            <person name="Crous P.W."/>
            <person name="Fauchery L."/>
            <person name="Girlanda M."/>
            <person name="Hayes R."/>
            <person name="Keri Z."/>
            <person name="Labutti K."/>
            <person name="Lipzen A."/>
            <person name="Lombard V."/>
            <person name="Magnuson J."/>
            <person name="Maillard F."/>
            <person name="Morin E."/>
            <person name="Murat C."/>
            <person name="Nolan M."/>
            <person name="Ohm R."/>
            <person name="Pangilinan J."/>
            <person name="Pereira M."/>
            <person name="Perotto S."/>
            <person name="Peter M."/>
            <person name="Riley R."/>
            <person name="Sitrit Y."/>
            <person name="Stielow B."/>
            <person name="Szollosi G."/>
            <person name="Zifcakova L."/>
            <person name="Stursova M."/>
            <person name="Spatafora J.W."/>
            <person name="Tedersoo L."/>
            <person name="Vaario L.-M."/>
            <person name="Yamada A."/>
            <person name="Yan M."/>
            <person name="Wang P."/>
            <person name="Xu J."/>
            <person name="Bruns T."/>
            <person name="Baldrian P."/>
            <person name="Vilgalys R."/>
            <person name="Henrissat B."/>
            <person name="Grigoriev I.V."/>
            <person name="Hibbett D."/>
            <person name="Nagy L.G."/>
            <person name="Martin F.M."/>
        </authorList>
    </citation>
    <scope>NUCLEOTIDE SEQUENCE</scope>
    <source>
        <strain evidence="2">UH-Tt-Lm1</strain>
    </source>
</reference>
<feature type="compositionally biased region" description="Polar residues" evidence="1">
    <location>
        <begin position="340"/>
        <end position="350"/>
    </location>
</feature>
<feature type="compositionally biased region" description="Polar residues" evidence="1">
    <location>
        <begin position="221"/>
        <end position="233"/>
    </location>
</feature>
<feature type="compositionally biased region" description="Basic residues" evidence="1">
    <location>
        <begin position="131"/>
        <end position="143"/>
    </location>
</feature>
<dbReference type="AlphaFoldDB" id="A0A9P6L750"/>
<gene>
    <name evidence="2" type="ORF">BJ322DRAFT_812599</name>
</gene>
<dbReference type="Proteomes" id="UP000736335">
    <property type="component" value="Unassembled WGS sequence"/>
</dbReference>
<feature type="region of interest" description="Disordered" evidence="1">
    <location>
        <begin position="37"/>
        <end position="416"/>
    </location>
</feature>
<feature type="compositionally biased region" description="Basic and acidic residues" evidence="1">
    <location>
        <begin position="360"/>
        <end position="374"/>
    </location>
</feature>
<feature type="compositionally biased region" description="Basic and acidic residues" evidence="1">
    <location>
        <begin position="251"/>
        <end position="262"/>
    </location>
</feature>
<evidence type="ECO:0000313" key="2">
    <source>
        <dbReference type="EMBL" id="KAF9785157.1"/>
    </source>
</evidence>
<proteinExistence type="predicted"/>
<keyword evidence="3" id="KW-1185">Reference proteome</keyword>
<organism evidence="2 3">
    <name type="scientific">Thelephora terrestris</name>
    <dbReference type="NCBI Taxonomy" id="56493"/>
    <lineage>
        <taxon>Eukaryota</taxon>
        <taxon>Fungi</taxon>
        <taxon>Dikarya</taxon>
        <taxon>Basidiomycota</taxon>
        <taxon>Agaricomycotina</taxon>
        <taxon>Agaricomycetes</taxon>
        <taxon>Thelephorales</taxon>
        <taxon>Thelephoraceae</taxon>
        <taxon>Thelephora</taxon>
    </lineage>
</organism>
<dbReference type="EMBL" id="WIUZ02000007">
    <property type="protein sequence ID" value="KAF9785157.1"/>
    <property type="molecule type" value="Genomic_DNA"/>
</dbReference>
<evidence type="ECO:0000256" key="1">
    <source>
        <dbReference type="SAM" id="MobiDB-lite"/>
    </source>
</evidence>